<keyword evidence="2" id="KW-1185">Reference proteome</keyword>
<accession>A0ACB6Q989</accession>
<reference evidence="1" key="1">
    <citation type="journal article" date="2020" name="Stud. Mycol.">
        <title>101 Dothideomycetes genomes: a test case for predicting lifestyles and emergence of pathogens.</title>
        <authorList>
            <person name="Haridas S."/>
            <person name="Albert R."/>
            <person name="Binder M."/>
            <person name="Bloem J."/>
            <person name="Labutti K."/>
            <person name="Salamov A."/>
            <person name="Andreopoulos B."/>
            <person name="Baker S."/>
            <person name="Barry K."/>
            <person name="Bills G."/>
            <person name="Bluhm B."/>
            <person name="Cannon C."/>
            <person name="Castanera R."/>
            <person name="Culley D."/>
            <person name="Daum C."/>
            <person name="Ezra D."/>
            <person name="Gonzalez J."/>
            <person name="Henrissat B."/>
            <person name="Kuo A."/>
            <person name="Liang C."/>
            <person name="Lipzen A."/>
            <person name="Lutzoni F."/>
            <person name="Magnuson J."/>
            <person name="Mondo S."/>
            <person name="Nolan M."/>
            <person name="Ohm R."/>
            <person name="Pangilinan J."/>
            <person name="Park H.-J."/>
            <person name="Ramirez L."/>
            <person name="Alfaro M."/>
            <person name="Sun H."/>
            <person name="Tritt A."/>
            <person name="Yoshinaga Y."/>
            <person name="Zwiers L.-H."/>
            <person name="Turgeon B."/>
            <person name="Goodwin S."/>
            <person name="Spatafora J."/>
            <person name="Crous P."/>
            <person name="Grigoriev I."/>
        </authorList>
    </citation>
    <scope>NUCLEOTIDE SEQUENCE</scope>
    <source>
        <strain evidence="1">ATCC 200398</strain>
    </source>
</reference>
<dbReference type="Proteomes" id="UP000799755">
    <property type="component" value="Unassembled WGS sequence"/>
</dbReference>
<evidence type="ECO:0000313" key="1">
    <source>
        <dbReference type="EMBL" id="KAF2463519.1"/>
    </source>
</evidence>
<organism evidence="1 2">
    <name type="scientific">Lindgomyces ingoldianus</name>
    <dbReference type="NCBI Taxonomy" id="673940"/>
    <lineage>
        <taxon>Eukaryota</taxon>
        <taxon>Fungi</taxon>
        <taxon>Dikarya</taxon>
        <taxon>Ascomycota</taxon>
        <taxon>Pezizomycotina</taxon>
        <taxon>Dothideomycetes</taxon>
        <taxon>Pleosporomycetidae</taxon>
        <taxon>Pleosporales</taxon>
        <taxon>Lindgomycetaceae</taxon>
        <taxon>Lindgomyces</taxon>
    </lineage>
</organism>
<proteinExistence type="predicted"/>
<protein>
    <submittedName>
        <fullName evidence="1">Uncharacterized protein</fullName>
    </submittedName>
</protein>
<dbReference type="EMBL" id="MU003549">
    <property type="protein sequence ID" value="KAF2463519.1"/>
    <property type="molecule type" value="Genomic_DNA"/>
</dbReference>
<name>A0ACB6Q989_9PLEO</name>
<comment type="caution">
    <text evidence="1">The sequence shown here is derived from an EMBL/GenBank/DDBJ whole genome shotgun (WGS) entry which is preliminary data.</text>
</comment>
<sequence>MPIRPAKWTDLSTIATLCATAFYDDELFGTLMHPLRDQFFSDYKASFTRRIRENWWDWSHVWWVATVLEADHEVVAGVAEWEFKGTMADTVCLKQWDPRRAIMPTVKAMHCLHTTIRPNRAANPDPILRNPFPSAHPFFEHHWKGTRANSVYLELLAVDPKYQGRGLAKELVQWGLDTARENHVCASVISSISGHNLYLRMGFTEEVGRCTEGEGNPLKDLGSGWILFANTSEEQRSVMGNEAKNIELGVSVESFRSDPSQKPGQRFRVRRRQS</sequence>
<evidence type="ECO:0000313" key="2">
    <source>
        <dbReference type="Proteomes" id="UP000799755"/>
    </source>
</evidence>
<gene>
    <name evidence="1" type="ORF">BDR25DRAFT_347167</name>
</gene>